<reference evidence="2 3" key="1">
    <citation type="submission" date="2023-11" db="EMBL/GenBank/DDBJ databases">
        <title>A Novel Polar Bacteriovorax (B. antarcticus) Isolated from the Biocrust in Antarctica.</title>
        <authorList>
            <person name="Mun W."/>
            <person name="Choi S.Y."/>
            <person name="Mitchell R.J."/>
        </authorList>
    </citation>
    <scope>NUCLEOTIDE SEQUENCE [LARGE SCALE GENOMIC DNA]</scope>
    <source>
        <strain evidence="2 3">PP10</strain>
    </source>
</reference>
<evidence type="ECO:0000259" key="1">
    <source>
        <dbReference type="PROSITE" id="PS50943"/>
    </source>
</evidence>
<dbReference type="SUPFAM" id="SSF47413">
    <property type="entry name" value="lambda repressor-like DNA-binding domains"/>
    <property type="match status" value="1"/>
</dbReference>
<dbReference type="RefSeq" id="WP_323578870.1">
    <property type="nucleotide sequence ID" value="NZ_JAYGJQ010000003.1"/>
</dbReference>
<evidence type="ECO:0000313" key="3">
    <source>
        <dbReference type="Proteomes" id="UP001302274"/>
    </source>
</evidence>
<organism evidence="2 3">
    <name type="scientific">Bacteriovorax antarcticus</name>
    <dbReference type="NCBI Taxonomy" id="3088717"/>
    <lineage>
        <taxon>Bacteria</taxon>
        <taxon>Pseudomonadati</taxon>
        <taxon>Bdellovibrionota</taxon>
        <taxon>Bacteriovoracia</taxon>
        <taxon>Bacteriovoracales</taxon>
        <taxon>Bacteriovoracaceae</taxon>
        <taxon>Bacteriovorax</taxon>
    </lineage>
</organism>
<dbReference type="SMART" id="SM00530">
    <property type="entry name" value="HTH_XRE"/>
    <property type="match status" value="1"/>
</dbReference>
<dbReference type="InterPro" id="IPR001387">
    <property type="entry name" value="Cro/C1-type_HTH"/>
</dbReference>
<proteinExistence type="predicted"/>
<dbReference type="EMBL" id="JAYGJQ010000003">
    <property type="protein sequence ID" value="MEA9358459.1"/>
    <property type="molecule type" value="Genomic_DNA"/>
</dbReference>
<protein>
    <submittedName>
        <fullName evidence="2">Helix-turn-helix transcriptional regulator</fullName>
    </submittedName>
</protein>
<dbReference type="CDD" id="cd00093">
    <property type="entry name" value="HTH_XRE"/>
    <property type="match status" value="1"/>
</dbReference>
<evidence type="ECO:0000313" key="2">
    <source>
        <dbReference type="EMBL" id="MEA9358459.1"/>
    </source>
</evidence>
<keyword evidence="3" id="KW-1185">Reference proteome</keyword>
<sequence length="155" mass="17813">MNIEHIQIGERIRKARLAKQMKQSDLDIDAELPRTAISKIELGNRGITTSELVRIARALGTPVDSLTGNNESFIYNEEIKIVEALREIPFEDYKRILTMLEASVYYTAKDSDEIKKIQLQDLVSNLAAFTKFDQRPRPIQKSTLETKTIKNRQLH</sequence>
<comment type="caution">
    <text evidence="2">The sequence shown here is derived from an EMBL/GenBank/DDBJ whole genome shotgun (WGS) entry which is preliminary data.</text>
</comment>
<dbReference type="Proteomes" id="UP001302274">
    <property type="component" value="Unassembled WGS sequence"/>
</dbReference>
<dbReference type="InterPro" id="IPR010982">
    <property type="entry name" value="Lambda_DNA-bd_dom_sf"/>
</dbReference>
<feature type="domain" description="HTH cro/C1-type" evidence="1">
    <location>
        <begin position="12"/>
        <end position="66"/>
    </location>
</feature>
<dbReference type="Gene3D" id="1.10.260.40">
    <property type="entry name" value="lambda repressor-like DNA-binding domains"/>
    <property type="match status" value="1"/>
</dbReference>
<name>A0ABU5VZH6_9BACT</name>
<dbReference type="Pfam" id="PF01381">
    <property type="entry name" value="HTH_3"/>
    <property type="match status" value="1"/>
</dbReference>
<dbReference type="PROSITE" id="PS50943">
    <property type="entry name" value="HTH_CROC1"/>
    <property type="match status" value="1"/>
</dbReference>
<gene>
    <name evidence="2" type="ORF">SHI21_19640</name>
</gene>
<accession>A0ABU5VZH6</accession>